<keyword evidence="3" id="KW-0731">Sigma factor</keyword>
<dbReference type="eggNOG" id="COG1595">
    <property type="taxonomic scope" value="Bacteria"/>
</dbReference>
<dbReference type="InterPro" id="IPR013324">
    <property type="entry name" value="RNA_pol_sigma_r3/r4-like"/>
</dbReference>
<dbReference type="Proteomes" id="UP000001192">
    <property type="component" value="Chromosome 2"/>
</dbReference>
<sequence>MAESVGSFAARVERHPAAFAPGAPDDIECEPALCAARMSVEPRAARSRSEAGCEGLLLDVLIENRRALIQLARSFIGCSSRAEDVVHDVFIKLAGFPNQDDVRQPLAYVARMVRNASIDACRRQSLENTWHTCEEDGLDVPSPEPTPESALVTRDTLRHAFDALAQLPERTRSAFERVRLREETLQETARALNVSQTLVHFMVRDAAKHCAECMHAGAKNVAYAKTAGRAKKTCASNVKQMTAS</sequence>
<dbReference type="AlphaFoldDB" id="B2JPH9"/>
<gene>
    <name evidence="7" type="ordered locus">Bphy_4047</name>
</gene>
<evidence type="ECO:0000256" key="2">
    <source>
        <dbReference type="ARBA" id="ARBA00023015"/>
    </source>
</evidence>
<dbReference type="InterPro" id="IPR036388">
    <property type="entry name" value="WH-like_DNA-bd_sf"/>
</dbReference>
<dbReference type="InterPro" id="IPR014284">
    <property type="entry name" value="RNA_pol_sigma-70_dom"/>
</dbReference>
<evidence type="ECO:0000313" key="8">
    <source>
        <dbReference type="Proteomes" id="UP000001192"/>
    </source>
</evidence>
<comment type="similarity">
    <text evidence="1">Belongs to the sigma-70 factor family. ECF subfamily.</text>
</comment>
<dbReference type="GO" id="GO:0016987">
    <property type="term" value="F:sigma factor activity"/>
    <property type="evidence" value="ECO:0007669"/>
    <property type="project" value="UniProtKB-KW"/>
</dbReference>
<dbReference type="NCBIfam" id="NF005448">
    <property type="entry name" value="PRK07037.1"/>
    <property type="match status" value="1"/>
</dbReference>
<dbReference type="HOGENOM" id="CLU_047691_12_5_4"/>
<reference evidence="8" key="1">
    <citation type="journal article" date="2014" name="Stand. Genomic Sci.">
        <title>Complete genome sequence of Burkholderia phymatum STM815(T), a broad host range and efficient nitrogen-fixing symbiont of Mimosa species.</title>
        <authorList>
            <person name="Moulin L."/>
            <person name="Klonowska A."/>
            <person name="Caroline B."/>
            <person name="Booth K."/>
            <person name="Vriezen J.A."/>
            <person name="Melkonian R."/>
            <person name="James E.K."/>
            <person name="Young J.P."/>
            <person name="Bena G."/>
            <person name="Hauser L."/>
            <person name="Land M."/>
            <person name="Kyrpides N."/>
            <person name="Bruce D."/>
            <person name="Chain P."/>
            <person name="Copeland A."/>
            <person name="Pitluck S."/>
            <person name="Woyke T."/>
            <person name="Lizotte-Waniewski M."/>
            <person name="Bristow J."/>
            <person name="Riley M."/>
        </authorList>
    </citation>
    <scope>NUCLEOTIDE SEQUENCE [LARGE SCALE GENOMIC DNA]</scope>
    <source>
        <strain evidence="8">DSM 17167 / CIP 108236 / LMG 21445 / STM815</strain>
    </source>
</reference>
<dbReference type="InterPro" id="IPR013325">
    <property type="entry name" value="RNA_pol_sigma_r2"/>
</dbReference>
<keyword evidence="8" id="KW-1185">Reference proteome</keyword>
<dbReference type="SUPFAM" id="SSF88659">
    <property type="entry name" value="Sigma3 and sigma4 domains of RNA polymerase sigma factors"/>
    <property type="match status" value="1"/>
</dbReference>
<protein>
    <submittedName>
        <fullName evidence="7">RNA polymerase, sigma-24 subunit, ECF subfamily</fullName>
    </submittedName>
</protein>
<dbReference type="Gene3D" id="1.10.1740.10">
    <property type="match status" value="1"/>
</dbReference>
<evidence type="ECO:0000256" key="3">
    <source>
        <dbReference type="ARBA" id="ARBA00023082"/>
    </source>
</evidence>
<evidence type="ECO:0000259" key="5">
    <source>
        <dbReference type="Pfam" id="PF04542"/>
    </source>
</evidence>
<accession>B2JPH9</accession>
<dbReference type="InterPro" id="IPR039425">
    <property type="entry name" value="RNA_pol_sigma-70-like"/>
</dbReference>
<name>B2JPH9_PARP8</name>
<dbReference type="InterPro" id="IPR013249">
    <property type="entry name" value="RNA_pol_sigma70_r4_t2"/>
</dbReference>
<dbReference type="Gene3D" id="1.10.10.10">
    <property type="entry name" value="Winged helix-like DNA-binding domain superfamily/Winged helix DNA-binding domain"/>
    <property type="match status" value="1"/>
</dbReference>
<keyword evidence="4" id="KW-0804">Transcription</keyword>
<dbReference type="PANTHER" id="PTHR43133">
    <property type="entry name" value="RNA POLYMERASE ECF-TYPE SIGMA FACTO"/>
    <property type="match status" value="1"/>
</dbReference>
<feature type="domain" description="RNA polymerase sigma-70 region 2" evidence="5">
    <location>
        <begin position="63"/>
        <end position="125"/>
    </location>
</feature>
<evidence type="ECO:0000259" key="6">
    <source>
        <dbReference type="Pfam" id="PF08281"/>
    </source>
</evidence>
<organism evidence="7 8">
    <name type="scientific">Paraburkholderia phymatum (strain DSM 17167 / CIP 108236 / LMG 21445 / STM815)</name>
    <name type="common">Burkholderia phymatum</name>
    <dbReference type="NCBI Taxonomy" id="391038"/>
    <lineage>
        <taxon>Bacteria</taxon>
        <taxon>Pseudomonadati</taxon>
        <taxon>Pseudomonadota</taxon>
        <taxon>Betaproteobacteria</taxon>
        <taxon>Burkholderiales</taxon>
        <taxon>Burkholderiaceae</taxon>
        <taxon>Paraburkholderia</taxon>
    </lineage>
</organism>
<dbReference type="EMBL" id="CP001044">
    <property type="protein sequence ID" value="ACC73170.1"/>
    <property type="molecule type" value="Genomic_DNA"/>
</dbReference>
<dbReference type="KEGG" id="bph:Bphy_4047"/>
<dbReference type="SUPFAM" id="SSF88946">
    <property type="entry name" value="Sigma2 domain of RNA polymerase sigma factors"/>
    <property type="match status" value="1"/>
</dbReference>
<dbReference type="InterPro" id="IPR007627">
    <property type="entry name" value="RNA_pol_sigma70_r2"/>
</dbReference>
<dbReference type="GO" id="GO:0003677">
    <property type="term" value="F:DNA binding"/>
    <property type="evidence" value="ECO:0007669"/>
    <property type="project" value="InterPro"/>
</dbReference>
<dbReference type="GO" id="GO:0006352">
    <property type="term" value="P:DNA-templated transcription initiation"/>
    <property type="evidence" value="ECO:0007669"/>
    <property type="project" value="InterPro"/>
</dbReference>
<dbReference type="Pfam" id="PF08281">
    <property type="entry name" value="Sigma70_r4_2"/>
    <property type="match status" value="1"/>
</dbReference>
<evidence type="ECO:0000256" key="1">
    <source>
        <dbReference type="ARBA" id="ARBA00010641"/>
    </source>
</evidence>
<dbReference type="PANTHER" id="PTHR43133:SF63">
    <property type="entry name" value="RNA POLYMERASE SIGMA FACTOR FECI-RELATED"/>
    <property type="match status" value="1"/>
</dbReference>
<dbReference type="NCBIfam" id="TIGR02937">
    <property type="entry name" value="sigma70-ECF"/>
    <property type="match status" value="1"/>
</dbReference>
<keyword evidence="2" id="KW-0805">Transcription regulation</keyword>
<evidence type="ECO:0000256" key="4">
    <source>
        <dbReference type="ARBA" id="ARBA00023163"/>
    </source>
</evidence>
<evidence type="ECO:0000313" key="7">
    <source>
        <dbReference type="EMBL" id="ACC73170.1"/>
    </source>
</evidence>
<dbReference type="Pfam" id="PF04542">
    <property type="entry name" value="Sigma70_r2"/>
    <property type="match status" value="1"/>
</dbReference>
<dbReference type="STRING" id="391038.Bphy_4047"/>
<proteinExistence type="inferred from homology"/>
<feature type="domain" description="RNA polymerase sigma factor 70 region 4 type 2" evidence="6">
    <location>
        <begin position="162"/>
        <end position="210"/>
    </location>
</feature>